<protein>
    <recommendedName>
        <fullName evidence="5">GH16 domain-containing protein</fullName>
    </recommendedName>
</protein>
<sequence>MTYGNFRSIITGIEPTWQIGGFALPDGTEWKYREPNATVIVEHEKLRVRANPLSRSHDRIQVLDNAKHMYFSTARFTPPDEGTISVELSIAGRRHNGVPGDLYDGMATVNLLDFNTGAAIDFFATNDKLATVYGRVLFPGVVAQPPADLNRPTYFCIFNELPVATKPGQTHLYKISYDKANDQLWWYIDGEEVDHHSEVPFKMDSFLVALGLMTEKPIDDDRSISLHGQGLTGEWSPLTVTIEHP</sequence>
<proteinExistence type="predicted"/>
<accession>A0A934JWH4</accession>
<dbReference type="EMBL" id="QHBU01000201">
    <property type="protein sequence ID" value="PZR79533.1"/>
    <property type="molecule type" value="Genomic_DNA"/>
</dbReference>
<evidence type="ECO:0000313" key="3">
    <source>
        <dbReference type="Proteomes" id="UP000248724"/>
    </source>
</evidence>
<dbReference type="Proteomes" id="UP000248724">
    <property type="component" value="Unassembled WGS sequence"/>
</dbReference>
<comment type="caution">
    <text evidence="2">The sequence shown here is derived from an EMBL/GenBank/DDBJ whole genome shotgun (WGS) entry which is preliminary data.</text>
</comment>
<gene>
    <name evidence="2" type="ORF">DLM65_10550</name>
    <name evidence="1" type="ORF">JF886_10800</name>
</gene>
<dbReference type="Pfam" id="PF19559">
    <property type="entry name" value="DUF6081"/>
    <property type="match status" value="1"/>
</dbReference>
<dbReference type="InterPro" id="IPR045727">
    <property type="entry name" value="DUF6081"/>
</dbReference>
<reference evidence="2" key="2">
    <citation type="submission" date="2018-05" db="EMBL/GenBank/DDBJ databases">
        <authorList>
            <person name="Ferrari B."/>
        </authorList>
    </citation>
    <scope>NUCLEOTIDE SEQUENCE</scope>
    <source>
        <strain evidence="2">RRmetagenome_bin12</strain>
    </source>
</reference>
<evidence type="ECO:0000313" key="1">
    <source>
        <dbReference type="EMBL" id="MBJ7595329.1"/>
    </source>
</evidence>
<dbReference type="EMBL" id="JAEKNS010000112">
    <property type="protein sequence ID" value="MBJ7595329.1"/>
    <property type="molecule type" value="Genomic_DNA"/>
</dbReference>
<dbReference type="AlphaFoldDB" id="A0A2W5Z2S1"/>
<dbReference type="Proteomes" id="UP000606991">
    <property type="component" value="Unassembled WGS sequence"/>
</dbReference>
<reference evidence="2 3" key="1">
    <citation type="journal article" date="2017" name="Nature">
        <title>Atmospheric trace gases support primary production in Antarctic desert surface soil.</title>
        <authorList>
            <person name="Ji M."/>
            <person name="Greening C."/>
            <person name="Vanwonterghem I."/>
            <person name="Carere C.R."/>
            <person name="Bay S.K."/>
            <person name="Steen J.A."/>
            <person name="Montgomery K."/>
            <person name="Lines T."/>
            <person name="Beardall J."/>
            <person name="van Dorst J."/>
            <person name="Snape I."/>
            <person name="Stott M.B."/>
            <person name="Hugenholtz P."/>
            <person name="Ferrari B.C."/>
        </authorList>
    </citation>
    <scope>NUCLEOTIDE SEQUENCE [LARGE SCALE GENOMIC DNA]</scope>
    <source>
        <strain evidence="2">RRmetagenome_bin12</strain>
    </source>
</reference>
<organism evidence="2 3">
    <name type="scientific">Candidatus Aeolococcus gillhamiae</name>
    <dbReference type="NCBI Taxonomy" id="3127015"/>
    <lineage>
        <taxon>Bacteria</taxon>
        <taxon>Bacillati</taxon>
        <taxon>Candidatus Dormiibacterota</taxon>
        <taxon>Candidatus Dormibacteria</taxon>
        <taxon>Candidatus Aeolococcales</taxon>
        <taxon>Candidatus Aeolococcaceae</taxon>
        <taxon>Candidatus Aeolococcus</taxon>
    </lineage>
</organism>
<evidence type="ECO:0000313" key="2">
    <source>
        <dbReference type="EMBL" id="PZR79533.1"/>
    </source>
</evidence>
<reference evidence="1 4" key="3">
    <citation type="submission" date="2020-10" db="EMBL/GenBank/DDBJ databases">
        <title>Ca. Dormibacterota MAGs.</title>
        <authorList>
            <person name="Montgomery K."/>
        </authorList>
    </citation>
    <scope>NUCLEOTIDE SEQUENCE [LARGE SCALE GENOMIC DNA]</scope>
    <source>
        <strain evidence="1">SC8812_S17_18</strain>
    </source>
</reference>
<evidence type="ECO:0008006" key="5">
    <source>
        <dbReference type="Google" id="ProtNLM"/>
    </source>
</evidence>
<evidence type="ECO:0000313" key="4">
    <source>
        <dbReference type="Proteomes" id="UP000606991"/>
    </source>
</evidence>
<name>A0A2W5Z2S1_9BACT</name>
<accession>A0A2W5Z2S1</accession>